<dbReference type="InterPro" id="IPR006109">
    <property type="entry name" value="G3P_DH_NAD-dep_C"/>
</dbReference>
<dbReference type="NCBIfam" id="NF000940">
    <property type="entry name" value="PRK00094.1-2"/>
    <property type="match status" value="1"/>
</dbReference>
<dbReference type="InterPro" id="IPR008927">
    <property type="entry name" value="6-PGluconate_DH-like_C_sf"/>
</dbReference>
<organism evidence="20 21">
    <name type="scientific">Phycisphaera mikurensis (strain NBRC 102666 / KCTC 22515 / FYK2301M01)</name>
    <dbReference type="NCBI Taxonomy" id="1142394"/>
    <lineage>
        <taxon>Bacteria</taxon>
        <taxon>Pseudomonadati</taxon>
        <taxon>Planctomycetota</taxon>
        <taxon>Phycisphaerae</taxon>
        <taxon>Phycisphaerales</taxon>
        <taxon>Phycisphaeraceae</taxon>
        <taxon>Phycisphaera</taxon>
    </lineage>
</organism>
<evidence type="ECO:0000256" key="7">
    <source>
        <dbReference type="ARBA" id="ARBA00023209"/>
    </source>
</evidence>
<evidence type="ECO:0000256" key="1">
    <source>
        <dbReference type="ARBA" id="ARBA00011009"/>
    </source>
</evidence>
<feature type="binding site" evidence="13">
    <location>
        <position position="140"/>
    </location>
    <ligand>
        <name>sn-glycerol 3-phosphate</name>
        <dbReference type="ChEBI" id="CHEBI:57597"/>
    </ligand>
</feature>
<dbReference type="EC" id="1.1.1.94" evidence="10 13"/>
<feature type="domain" description="Glycerol-3-phosphate dehydrogenase NAD-dependent C-terminal" evidence="19">
    <location>
        <begin position="184"/>
        <end position="323"/>
    </location>
</feature>
<feature type="domain" description="Glycerol-3-phosphate dehydrogenase NAD-dependent N-terminal" evidence="18">
    <location>
        <begin position="7"/>
        <end position="164"/>
    </location>
</feature>
<comment type="pathway">
    <text evidence="13">Membrane lipid metabolism; glycerophospholipid metabolism.</text>
</comment>
<feature type="binding site" evidence="13">
    <location>
        <position position="52"/>
    </location>
    <ligand>
        <name>NADPH</name>
        <dbReference type="ChEBI" id="CHEBI:57783"/>
    </ligand>
</feature>
<evidence type="ECO:0000256" key="12">
    <source>
        <dbReference type="ARBA" id="ARBA00080511"/>
    </source>
</evidence>
<dbReference type="Gene3D" id="3.40.50.720">
    <property type="entry name" value="NAD(P)-binding Rossmann-like Domain"/>
    <property type="match status" value="1"/>
</dbReference>
<feature type="binding site" evidence="13">
    <location>
        <position position="144"/>
    </location>
    <ligand>
        <name>NADPH</name>
        <dbReference type="ChEBI" id="CHEBI:57783"/>
    </ligand>
</feature>
<dbReference type="SUPFAM" id="SSF48179">
    <property type="entry name" value="6-phosphogluconate dehydrogenase C-terminal domain-like"/>
    <property type="match status" value="1"/>
</dbReference>
<feature type="binding site" evidence="13">
    <location>
        <position position="285"/>
    </location>
    <ligand>
        <name>NADPH</name>
        <dbReference type="ChEBI" id="CHEBI:57783"/>
    </ligand>
</feature>
<dbReference type="eggNOG" id="COG0240">
    <property type="taxonomic scope" value="Bacteria"/>
</dbReference>
<dbReference type="InterPro" id="IPR036291">
    <property type="entry name" value="NAD(P)-bd_dom_sf"/>
</dbReference>
<evidence type="ECO:0000256" key="2">
    <source>
        <dbReference type="ARBA" id="ARBA00022516"/>
    </source>
</evidence>
<feature type="binding site" evidence="15">
    <location>
        <position position="109"/>
    </location>
    <ligand>
        <name>substrate</name>
    </ligand>
</feature>
<feature type="binding site" evidence="13">
    <location>
        <position position="260"/>
    </location>
    <ligand>
        <name>sn-glycerol 3-phosphate</name>
        <dbReference type="ChEBI" id="CHEBI:57597"/>
    </ligand>
</feature>
<dbReference type="GO" id="GO:0046168">
    <property type="term" value="P:glycerol-3-phosphate catabolic process"/>
    <property type="evidence" value="ECO:0007669"/>
    <property type="project" value="InterPro"/>
</dbReference>
<dbReference type="PROSITE" id="PS00957">
    <property type="entry name" value="NAD_G3PDH"/>
    <property type="match status" value="1"/>
</dbReference>
<keyword evidence="13" id="KW-0963">Cytoplasm</keyword>
<keyword evidence="7 13" id="KW-0594">Phospholipid biosynthesis</keyword>
<dbReference type="PIRSF" id="PIRSF000114">
    <property type="entry name" value="Glycerol-3-P_dh"/>
    <property type="match status" value="1"/>
</dbReference>
<dbReference type="KEGG" id="phm:PSMK_22320"/>
<accession>I0IGK3</accession>
<evidence type="ECO:0000256" key="11">
    <source>
        <dbReference type="ARBA" id="ARBA00069372"/>
    </source>
</evidence>
<comment type="catalytic activity">
    <reaction evidence="13">
        <text>sn-glycerol 3-phosphate + NAD(+) = dihydroxyacetone phosphate + NADH + H(+)</text>
        <dbReference type="Rhea" id="RHEA:11092"/>
        <dbReference type="ChEBI" id="CHEBI:15378"/>
        <dbReference type="ChEBI" id="CHEBI:57540"/>
        <dbReference type="ChEBI" id="CHEBI:57597"/>
        <dbReference type="ChEBI" id="CHEBI:57642"/>
        <dbReference type="ChEBI" id="CHEBI:57945"/>
        <dbReference type="EC" id="1.1.1.94"/>
    </reaction>
</comment>
<dbReference type="Pfam" id="PF07479">
    <property type="entry name" value="NAD_Gly3P_dh_C"/>
    <property type="match status" value="1"/>
</dbReference>
<dbReference type="RefSeq" id="WP_014437609.1">
    <property type="nucleotide sequence ID" value="NC_017080.1"/>
</dbReference>
<name>I0IGK3_PHYMF</name>
<dbReference type="FunFam" id="1.10.1040.10:FF:000001">
    <property type="entry name" value="Glycerol-3-phosphate dehydrogenase [NAD(P)+]"/>
    <property type="match status" value="1"/>
</dbReference>
<evidence type="ECO:0000256" key="13">
    <source>
        <dbReference type="HAMAP-Rule" id="MF_00394"/>
    </source>
</evidence>
<keyword evidence="8 13" id="KW-1208">Phospholipid metabolism</keyword>
<evidence type="ECO:0000256" key="4">
    <source>
        <dbReference type="ARBA" id="ARBA00023002"/>
    </source>
</evidence>
<dbReference type="PATRIC" id="fig|1142394.8.peg.2304"/>
<keyword evidence="2 13" id="KW-0444">Lipid biosynthesis</keyword>
<dbReference type="GO" id="GO:0141152">
    <property type="term" value="F:glycerol-3-phosphate dehydrogenase (NAD+) activity"/>
    <property type="evidence" value="ECO:0007669"/>
    <property type="project" value="RHEA"/>
</dbReference>
<dbReference type="AlphaFoldDB" id="I0IGK3"/>
<dbReference type="PANTHER" id="PTHR11728">
    <property type="entry name" value="GLYCEROL-3-PHOSPHATE DEHYDROGENASE"/>
    <property type="match status" value="1"/>
</dbReference>
<gene>
    <name evidence="13 20" type="primary">gpsA</name>
    <name evidence="20" type="ordered locus">PSMK_22320</name>
</gene>
<dbReference type="GO" id="GO:0008654">
    <property type="term" value="P:phospholipid biosynthetic process"/>
    <property type="evidence" value="ECO:0007669"/>
    <property type="project" value="UniProtKB-KW"/>
</dbReference>
<dbReference type="Pfam" id="PF01210">
    <property type="entry name" value="NAD_Gly3P_dh_N"/>
    <property type="match status" value="1"/>
</dbReference>
<keyword evidence="21" id="KW-1185">Reference proteome</keyword>
<dbReference type="EMBL" id="AP012338">
    <property type="protein sequence ID" value="BAM04391.1"/>
    <property type="molecule type" value="Genomic_DNA"/>
</dbReference>
<comment type="caution">
    <text evidence="13">Lacks conserved residue(s) required for the propagation of feature annotation.</text>
</comment>
<dbReference type="GO" id="GO:0005975">
    <property type="term" value="P:carbohydrate metabolic process"/>
    <property type="evidence" value="ECO:0007669"/>
    <property type="project" value="InterPro"/>
</dbReference>
<evidence type="ECO:0000313" key="20">
    <source>
        <dbReference type="EMBL" id="BAM04391.1"/>
    </source>
</evidence>
<evidence type="ECO:0000259" key="18">
    <source>
        <dbReference type="Pfam" id="PF01210"/>
    </source>
</evidence>
<protein>
    <recommendedName>
        <fullName evidence="11 13">Glycerol-3-phosphate dehydrogenase [NAD(P)+]</fullName>
        <ecNumber evidence="10 13">1.1.1.94</ecNumber>
    </recommendedName>
    <alternativeName>
        <fullName evidence="13">NAD(P)(+)-dependent glycerol-3-phosphate dehydrogenase</fullName>
    </alternativeName>
    <alternativeName>
        <fullName evidence="12 13">NAD(P)H-dependent dihydroxyacetone-phosphate reductase</fullName>
    </alternativeName>
</protein>
<dbReference type="InterPro" id="IPR011128">
    <property type="entry name" value="G3P_DH_NAD-dep_N"/>
</dbReference>
<dbReference type="NCBIfam" id="NF000942">
    <property type="entry name" value="PRK00094.1-4"/>
    <property type="match status" value="1"/>
</dbReference>
<feature type="binding site" evidence="13">
    <location>
        <position position="259"/>
    </location>
    <ligand>
        <name>sn-glycerol 3-phosphate</name>
        <dbReference type="ChEBI" id="CHEBI:57597"/>
    </ligand>
</feature>
<feature type="binding site" evidence="13">
    <location>
        <position position="195"/>
    </location>
    <ligand>
        <name>sn-glycerol 3-phosphate</name>
        <dbReference type="ChEBI" id="CHEBI:57597"/>
    </ligand>
</feature>
<dbReference type="SUPFAM" id="SSF51735">
    <property type="entry name" value="NAD(P)-binding Rossmann-fold domains"/>
    <property type="match status" value="1"/>
</dbReference>
<keyword evidence="3 13" id="KW-0521">NADP</keyword>
<feature type="binding site" evidence="13">
    <location>
        <position position="142"/>
    </location>
    <ligand>
        <name>sn-glycerol 3-phosphate</name>
        <dbReference type="ChEBI" id="CHEBI:57597"/>
    </ligand>
</feature>
<feature type="binding site" evidence="16">
    <location>
        <position position="144"/>
    </location>
    <ligand>
        <name>NAD(+)</name>
        <dbReference type="ChEBI" id="CHEBI:57540"/>
    </ligand>
</feature>
<reference evidence="20 21" key="1">
    <citation type="submission" date="2012-02" db="EMBL/GenBank/DDBJ databases">
        <title>Complete genome sequence of Phycisphaera mikurensis NBRC 102666.</title>
        <authorList>
            <person name="Ankai A."/>
            <person name="Hosoyama A."/>
            <person name="Terui Y."/>
            <person name="Sekine M."/>
            <person name="Fukai R."/>
            <person name="Kato Y."/>
            <person name="Nakamura S."/>
            <person name="Yamada-Narita S."/>
            <person name="Kawakoshi A."/>
            <person name="Fukunaga Y."/>
            <person name="Yamazaki S."/>
            <person name="Fujita N."/>
        </authorList>
    </citation>
    <scope>NUCLEOTIDE SEQUENCE [LARGE SCALE GENOMIC DNA]</scope>
    <source>
        <strain evidence="21">NBRC 102666 / KCTC 22515 / FYK2301M01</strain>
    </source>
</reference>
<evidence type="ECO:0000256" key="15">
    <source>
        <dbReference type="PIRSR" id="PIRSR000114-2"/>
    </source>
</evidence>
<keyword evidence="4 13" id="KW-0560">Oxidoreductase</keyword>
<evidence type="ECO:0000256" key="9">
    <source>
        <dbReference type="ARBA" id="ARBA00052716"/>
    </source>
</evidence>
<comment type="similarity">
    <text evidence="1 13 17">Belongs to the NAD-dependent glycerol-3-phosphate dehydrogenase family.</text>
</comment>
<evidence type="ECO:0000256" key="16">
    <source>
        <dbReference type="PIRSR" id="PIRSR000114-3"/>
    </source>
</evidence>
<dbReference type="GO" id="GO:0006650">
    <property type="term" value="P:glycerophospholipid metabolic process"/>
    <property type="evidence" value="ECO:0007669"/>
    <property type="project" value="UniProtKB-UniRule"/>
</dbReference>
<evidence type="ECO:0000256" key="3">
    <source>
        <dbReference type="ARBA" id="ARBA00022857"/>
    </source>
</evidence>
<dbReference type="GO" id="GO:0046167">
    <property type="term" value="P:glycerol-3-phosphate biosynthetic process"/>
    <property type="evidence" value="ECO:0007669"/>
    <property type="project" value="UniProtKB-UniRule"/>
</dbReference>
<feature type="binding site" evidence="13">
    <location>
        <position position="259"/>
    </location>
    <ligand>
        <name>NADPH</name>
        <dbReference type="ChEBI" id="CHEBI:57783"/>
    </ligand>
</feature>
<comment type="subcellular location">
    <subcellularLocation>
        <location evidence="13">Cytoplasm</location>
    </subcellularLocation>
</comment>
<evidence type="ECO:0000256" key="14">
    <source>
        <dbReference type="PIRSR" id="PIRSR000114-1"/>
    </source>
</evidence>
<dbReference type="OrthoDB" id="9812273at2"/>
<sequence>MSGFQRVAVIGSGAMATVMASLLVDNGRAATLWGRDAGQIDLMRRHRENHKYLPGHPLPAALALATDPVEALDGCDLVLASIPTQQIRSVFGTFAPLVPAGVPVVSVAKGIERETLLSPTGVLADTLGGPDARAYASLSGPTIAEELARKLPATAAAACRDAKVAAGLQAAFHADWFRVYTNPDLLGVELAGALKNVVAIAAGIIDGLGLGANAKSALLARGLAEISRLGVAMGASAETFAGLTGVGDLATTCFSPSGRNRSCGEALGRGQSLDGVIAGSHGVVEGVPTCRAARVLAARHGVDMPITGAVHAVLFEGLSPRDGVARLMTREARPESEQQR</sequence>
<feature type="binding site" evidence="13">
    <location>
        <position position="109"/>
    </location>
    <ligand>
        <name>sn-glycerol 3-phosphate</name>
        <dbReference type="ChEBI" id="CHEBI:57597"/>
    </ligand>
</feature>
<evidence type="ECO:0000256" key="6">
    <source>
        <dbReference type="ARBA" id="ARBA00023098"/>
    </source>
</evidence>
<dbReference type="InterPro" id="IPR006168">
    <property type="entry name" value="G3P_DH_NAD-dep"/>
</dbReference>
<dbReference type="STRING" id="1142394.PSMK_22320"/>
<proteinExistence type="inferred from homology"/>
<comment type="function">
    <text evidence="13">Catalyzes the reduction of the glycolytic intermediate dihydroxyacetone phosphate (DHAP) to sn-glycerol 3-phosphate (G3P), the key precursor for phospholipid synthesis.</text>
</comment>
<evidence type="ECO:0000256" key="17">
    <source>
        <dbReference type="RuleBase" id="RU000437"/>
    </source>
</evidence>
<dbReference type="PANTHER" id="PTHR11728:SF1">
    <property type="entry name" value="GLYCEROL-3-PHOSPHATE DEHYDROGENASE [NAD(+)] 2, CHLOROPLASTIC"/>
    <property type="match status" value="1"/>
</dbReference>
<keyword evidence="6 13" id="KW-0443">Lipid metabolism</keyword>
<feature type="binding site" evidence="13">
    <location>
        <position position="35"/>
    </location>
    <ligand>
        <name>NADPH</name>
        <dbReference type="ChEBI" id="CHEBI:57783"/>
    </ligand>
</feature>
<dbReference type="FunFam" id="3.40.50.720:FF:000019">
    <property type="entry name" value="Glycerol-3-phosphate dehydrogenase [NAD(P)+]"/>
    <property type="match status" value="1"/>
</dbReference>
<dbReference type="HAMAP" id="MF_00394">
    <property type="entry name" value="NAD_Glyc3P_dehydrog"/>
    <property type="match status" value="1"/>
</dbReference>
<dbReference type="Proteomes" id="UP000007881">
    <property type="component" value="Chromosome"/>
</dbReference>
<dbReference type="GO" id="GO:0141153">
    <property type="term" value="F:glycerol-3-phosphate dehydrogenase (NADP+) activity"/>
    <property type="evidence" value="ECO:0007669"/>
    <property type="project" value="RHEA"/>
</dbReference>
<dbReference type="PRINTS" id="PR00077">
    <property type="entry name" value="GPDHDRGNASE"/>
</dbReference>
<dbReference type="HOGENOM" id="CLU_033449_0_2_0"/>
<comment type="catalytic activity">
    <reaction evidence="9">
        <text>sn-glycerol 3-phosphate + NADP(+) = dihydroxyacetone phosphate + NADPH + H(+)</text>
        <dbReference type="Rhea" id="RHEA:11096"/>
        <dbReference type="ChEBI" id="CHEBI:15378"/>
        <dbReference type="ChEBI" id="CHEBI:57597"/>
        <dbReference type="ChEBI" id="CHEBI:57642"/>
        <dbReference type="ChEBI" id="CHEBI:57783"/>
        <dbReference type="ChEBI" id="CHEBI:58349"/>
        <dbReference type="EC" id="1.1.1.94"/>
    </reaction>
    <physiologicalReaction direction="right-to-left" evidence="9">
        <dbReference type="Rhea" id="RHEA:11098"/>
    </physiologicalReaction>
</comment>
<feature type="active site" description="Proton acceptor" evidence="13 14">
    <location>
        <position position="195"/>
    </location>
</feature>
<feature type="binding site" evidence="16">
    <location>
        <position position="259"/>
    </location>
    <ligand>
        <name>NAD(+)</name>
        <dbReference type="ChEBI" id="CHEBI:57540"/>
    </ligand>
</feature>
<evidence type="ECO:0000256" key="8">
    <source>
        <dbReference type="ARBA" id="ARBA00023264"/>
    </source>
</evidence>
<dbReference type="GO" id="GO:0051287">
    <property type="term" value="F:NAD binding"/>
    <property type="evidence" value="ECO:0007669"/>
    <property type="project" value="InterPro"/>
</dbReference>
<dbReference type="UniPathway" id="UPA00940"/>
<keyword evidence="5 13" id="KW-0520">NAD</keyword>
<evidence type="ECO:0000313" key="21">
    <source>
        <dbReference type="Proteomes" id="UP000007881"/>
    </source>
</evidence>
<evidence type="ECO:0000259" key="19">
    <source>
        <dbReference type="Pfam" id="PF07479"/>
    </source>
</evidence>
<evidence type="ECO:0000256" key="10">
    <source>
        <dbReference type="ARBA" id="ARBA00066687"/>
    </source>
</evidence>
<feature type="binding site" evidence="13">
    <location>
        <position position="283"/>
    </location>
    <ligand>
        <name>NADPH</name>
        <dbReference type="ChEBI" id="CHEBI:57783"/>
    </ligand>
</feature>
<keyword evidence="13" id="KW-0547">Nucleotide-binding</keyword>
<feature type="binding site" evidence="13">
    <location>
        <position position="248"/>
    </location>
    <ligand>
        <name>sn-glycerol 3-phosphate</name>
        <dbReference type="ChEBI" id="CHEBI:57597"/>
    </ligand>
</feature>
<evidence type="ECO:0000256" key="5">
    <source>
        <dbReference type="ARBA" id="ARBA00023027"/>
    </source>
</evidence>
<feature type="binding site" evidence="15">
    <location>
        <begin position="259"/>
        <end position="260"/>
    </location>
    <ligand>
        <name>substrate</name>
    </ligand>
</feature>
<dbReference type="Gene3D" id="1.10.1040.10">
    <property type="entry name" value="N-(1-d-carboxylethyl)-l-norvaline Dehydrogenase, domain 2"/>
    <property type="match status" value="1"/>
</dbReference>
<feature type="binding site" evidence="13">
    <location>
        <position position="109"/>
    </location>
    <ligand>
        <name>NADPH</name>
        <dbReference type="ChEBI" id="CHEBI:57783"/>
    </ligand>
</feature>
<dbReference type="InterPro" id="IPR013328">
    <property type="entry name" value="6PGD_dom2"/>
</dbReference>
<dbReference type="GO" id="GO:0005829">
    <property type="term" value="C:cytosol"/>
    <property type="evidence" value="ECO:0007669"/>
    <property type="project" value="TreeGrafter"/>
</dbReference>